<evidence type="ECO:0000313" key="1">
    <source>
        <dbReference type="EMBL" id="CAA7196805.1"/>
    </source>
</evidence>
<gene>
    <name evidence="1" type="ORF">CHRY9293_02877</name>
</gene>
<dbReference type="Proteomes" id="UP000445144">
    <property type="component" value="Unassembled WGS sequence"/>
</dbReference>
<keyword evidence="2" id="KW-1185">Reference proteome</keyword>
<evidence type="ECO:0000313" key="2">
    <source>
        <dbReference type="Proteomes" id="UP000445144"/>
    </source>
</evidence>
<name>A0A6N4XAR6_9FLAO</name>
<dbReference type="RefSeq" id="WP_162033561.1">
    <property type="nucleotide sequence ID" value="NZ_CACVBR010000032.1"/>
</dbReference>
<proteinExistence type="predicted"/>
<protein>
    <submittedName>
        <fullName evidence="1">Uncharacterized protein</fullName>
    </submittedName>
</protein>
<reference evidence="1 2" key="1">
    <citation type="submission" date="2020-01" db="EMBL/GenBank/DDBJ databases">
        <authorList>
            <person name="Rodrigo-Torres L."/>
            <person name="Arahal R. D."/>
            <person name="Lucena T."/>
        </authorList>
    </citation>
    <scope>NUCLEOTIDE SEQUENCE [LARGE SCALE GENOMIC DNA]</scope>
    <source>
        <strain evidence="1 2">CECT 9293</strain>
    </source>
</reference>
<dbReference type="EMBL" id="CACVBR010000032">
    <property type="protein sequence ID" value="CAA7196805.1"/>
    <property type="molecule type" value="Genomic_DNA"/>
</dbReference>
<dbReference type="AlphaFoldDB" id="A0A6N4XAR6"/>
<accession>A0A6N4XAR6</accession>
<organism evidence="1 2">
    <name type="scientific">Chryseobacterium potabilaquae</name>
    <dbReference type="NCBI Taxonomy" id="2675057"/>
    <lineage>
        <taxon>Bacteria</taxon>
        <taxon>Pseudomonadati</taxon>
        <taxon>Bacteroidota</taxon>
        <taxon>Flavobacteriia</taxon>
        <taxon>Flavobacteriales</taxon>
        <taxon>Weeksellaceae</taxon>
        <taxon>Chryseobacterium group</taxon>
        <taxon>Chryseobacterium</taxon>
    </lineage>
</organism>
<sequence>MSKIDFLDRFLNYIKDNNGYSITKDEIKGFNKEEKDLMAPAIKKFVDDGYVYSVQSSSPSLKSYKISFEGIIEIDSAPKFIFKRKPYKYKEFLKKL</sequence>